<keyword evidence="3" id="KW-1185">Reference proteome</keyword>
<feature type="non-terminal residue" evidence="2">
    <location>
        <position position="120"/>
    </location>
</feature>
<gene>
    <name evidence="2" type="ORF">ADUPG1_002639</name>
</gene>
<feature type="region of interest" description="Disordered" evidence="1">
    <location>
        <begin position="15"/>
        <end position="36"/>
    </location>
</feature>
<accession>A0ABQ5KMP7</accession>
<evidence type="ECO:0000313" key="3">
    <source>
        <dbReference type="Proteomes" id="UP001057375"/>
    </source>
</evidence>
<evidence type="ECO:0000313" key="2">
    <source>
        <dbReference type="EMBL" id="GKT33788.1"/>
    </source>
</evidence>
<dbReference type="Proteomes" id="UP001057375">
    <property type="component" value="Unassembled WGS sequence"/>
</dbReference>
<proteinExistence type="predicted"/>
<organism evidence="2 3">
    <name type="scientific">Aduncisulcus paluster</name>
    <dbReference type="NCBI Taxonomy" id="2918883"/>
    <lineage>
        <taxon>Eukaryota</taxon>
        <taxon>Metamonada</taxon>
        <taxon>Carpediemonas-like organisms</taxon>
        <taxon>Aduncisulcus</taxon>
    </lineage>
</organism>
<reference evidence="2" key="1">
    <citation type="submission" date="2022-03" db="EMBL/GenBank/DDBJ databases">
        <title>Draft genome sequence of Aduncisulcus paluster, a free-living microaerophilic Fornicata.</title>
        <authorList>
            <person name="Yuyama I."/>
            <person name="Kume K."/>
            <person name="Tamura T."/>
            <person name="Inagaki Y."/>
            <person name="Hashimoto T."/>
        </authorList>
    </citation>
    <scope>NUCLEOTIDE SEQUENCE</scope>
    <source>
        <strain evidence="2">NY0171</strain>
    </source>
</reference>
<dbReference type="EMBL" id="BQXS01003165">
    <property type="protein sequence ID" value="GKT33788.1"/>
    <property type="molecule type" value="Genomic_DNA"/>
</dbReference>
<evidence type="ECO:0000256" key="1">
    <source>
        <dbReference type="SAM" id="MobiDB-lite"/>
    </source>
</evidence>
<name>A0ABQ5KMP7_9EUKA</name>
<sequence>MNYDMLDSLVTSISNSASSHSSSTYSASSTRRSHRSRVSLYLPPALSEQSHPSTSLMSSSSCVGWCSLDSLNINGCSGLTDTSQEHTFSDSISLLNGLAVCVGDCETVDGVVEQPLASSL</sequence>
<comment type="caution">
    <text evidence="2">The sequence shown here is derived from an EMBL/GenBank/DDBJ whole genome shotgun (WGS) entry which is preliminary data.</text>
</comment>
<feature type="compositionally biased region" description="Low complexity" evidence="1">
    <location>
        <begin position="15"/>
        <end position="30"/>
    </location>
</feature>
<protein>
    <submittedName>
        <fullName evidence="2">Uncharacterized protein</fullName>
    </submittedName>
</protein>